<keyword evidence="3" id="KW-1185">Reference proteome</keyword>
<comment type="caution">
    <text evidence="2">The sequence shown here is derived from an EMBL/GenBank/DDBJ whole genome shotgun (WGS) entry which is preliminary data.</text>
</comment>
<protein>
    <submittedName>
        <fullName evidence="2">MarR family transcriptional regulator</fullName>
    </submittedName>
</protein>
<dbReference type="InterPro" id="IPR039422">
    <property type="entry name" value="MarR/SlyA-like"/>
</dbReference>
<dbReference type="InterPro" id="IPR036388">
    <property type="entry name" value="WH-like_DNA-bd_sf"/>
</dbReference>
<proteinExistence type="predicted"/>
<dbReference type="Proteomes" id="UP001260872">
    <property type="component" value="Unassembled WGS sequence"/>
</dbReference>
<dbReference type="EMBL" id="JAVKGT010000001">
    <property type="protein sequence ID" value="MDR5710538.1"/>
    <property type="molecule type" value="Genomic_DNA"/>
</dbReference>
<gene>
    <name evidence="2" type="ORF">RH857_00075</name>
</gene>
<evidence type="ECO:0000259" key="1">
    <source>
        <dbReference type="PROSITE" id="PS50995"/>
    </source>
</evidence>
<evidence type="ECO:0000313" key="3">
    <source>
        <dbReference type="Proteomes" id="UP001260872"/>
    </source>
</evidence>
<organism evidence="2 3">
    <name type="scientific">Nesterenkonia flava</name>
    <dbReference type="NCBI Taxonomy" id="469799"/>
    <lineage>
        <taxon>Bacteria</taxon>
        <taxon>Bacillati</taxon>
        <taxon>Actinomycetota</taxon>
        <taxon>Actinomycetes</taxon>
        <taxon>Micrococcales</taxon>
        <taxon>Micrococcaceae</taxon>
        <taxon>Nesterenkonia</taxon>
    </lineage>
</organism>
<dbReference type="Pfam" id="PF12802">
    <property type="entry name" value="MarR_2"/>
    <property type="match status" value="1"/>
</dbReference>
<sequence>MTQLSENPPQQPLPGGWFLYMLKLIETGLRPSLESALSAHGFTTAQYTALSVLRVRPGITSSELARRSFVKAQSMAETVASLQSRGLVQREQDPTHARRLLLHLTDEGAAALAAVEQPVTEAEAAVLAGLSDASRAQLASTLRTLRHNLQGLSD</sequence>
<dbReference type="SMART" id="SM00347">
    <property type="entry name" value="HTH_MARR"/>
    <property type="match status" value="1"/>
</dbReference>
<accession>A0ABU1FQS2</accession>
<dbReference type="InterPro" id="IPR000835">
    <property type="entry name" value="HTH_MarR-typ"/>
</dbReference>
<feature type="domain" description="HTH marR-type" evidence="1">
    <location>
        <begin position="15"/>
        <end position="147"/>
    </location>
</feature>
<dbReference type="Gene3D" id="1.10.10.10">
    <property type="entry name" value="Winged helix-like DNA-binding domain superfamily/Winged helix DNA-binding domain"/>
    <property type="match status" value="1"/>
</dbReference>
<dbReference type="RefSeq" id="WP_310535911.1">
    <property type="nucleotide sequence ID" value="NZ_BAAAOC010000008.1"/>
</dbReference>
<dbReference type="PANTHER" id="PTHR33164:SF43">
    <property type="entry name" value="HTH-TYPE TRANSCRIPTIONAL REPRESSOR YETL"/>
    <property type="match status" value="1"/>
</dbReference>
<dbReference type="SUPFAM" id="SSF46785">
    <property type="entry name" value="Winged helix' DNA-binding domain"/>
    <property type="match status" value="1"/>
</dbReference>
<dbReference type="PROSITE" id="PS50995">
    <property type="entry name" value="HTH_MARR_2"/>
    <property type="match status" value="1"/>
</dbReference>
<reference evidence="3" key="1">
    <citation type="submission" date="2023-07" db="EMBL/GenBank/DDBJ databases">
        <title>Description of three actinobacteria isolated from air of manufacturing shop in a pharmaceutical factory.</title>
        <authorList>
            <person name="Zhang D.-F."/>
        </authorList>
    </citation>
    <scope>NUCLEOTIDE SEQUENCE [LARGE SCALE GENOMIC DNA]</scope>
    <source>
        <strain evidence="3">CCTCC AB 207010</strain>
    </source>
</reference>
<name>A0ABU1FQS2_9MICC</name>
<evidence type="ECO:0000313" key="2">
    <source>
        <dbReference type="EMBL" id="MDR5710538.1"/>
    </source>
</evidence>
<dbReference type="PANTHER" id="PTHR33164">
    <property type="entry name" value="TRANSCRIPTIONAL REGULATOR, MARR FAMILY"/>
    <property type="match status" value="1"/>
</dbReference>
<dbReference type="InterPro" id="IPR036390">
    <property type="entry name" value="WH_DNA-bd_sf"/>
</dbReference>